<comment type="caution">
    <text evidence="2">The sequence shown here is derived from an EMBL/GenBank/DDBJ whole genome shotgun (WGS) entry which is preliminary data.</text>
</comment>
<dbReference type="PANTHER" id="PTHR43135">
    <property type="entry name" value="ALPHA-D-RIBOSE 1-METHYLPHOSPHONATE 5-TRIPHOSPHATE DIPHOSPHATASE"/>
    <property type="match status" value="1"/>
</dbReference>
<evidence type="ECO:0000259" key="1">
    <source>
        <dbReference type="Pfam" id="PF01979"/>
    </source>
</evidence>
<evidence type="ECO:0000313" key="2">
    <source>
        <dbReference type="EMBL" id="MDH7639999.1"/>
    </source>
</evidence>
<proteinExistence type="predicted"/>
<feature type="domain" description="Amidohydrolase-related" evidence="1">
    <location>
        <begin position="58"/>
        <end position="416"/>
    </location>
</feature>
<accession>A0ABT6N3X1</accession>
<reference evidence="2" key="1">
    <citation type="submission" date="2023-04" db="EMBL/GenBank/DDBJ databases">
        <title>Sphingomonas sp. MAHUQ-71 isolated from rice field.</title>
        <authorList>
            <person name="Huq M.A."/>
        </authorList>
    </citation>
    <scope>NUCLEOTIDE SEQUENCE</scope>
    <source>
        <strain evidence="2">MAHUQ-71</strain>
    </source>
</reference>
<dbReference type="Proteomes" id="UP001160625">
    <property type="component" value="Unassembled WGS sequence"/>
</dbReference>
<dbReference type="InterPro" id="IPR006680">
    <property type="entry name" value="Amidohydro-rel"/>
</dbReference>
<dbReference type="Pfam" id="PF01979">
    <property type="entry name" value="Amidohydro_1"/>
    <property type="match status" value="1"/>
</dbReference>
<protein>
    <submittedName>
        <fullName evidence="2">Amidohydrolase family protein</fullName>
    </submittedName>
</protein>
<dbReference type="SUPFAM" id="SSF51556">
    <property type="entry name" value="Metallo-dependent hydrolases"/>
    <property type="match status" value="1"/>
</dbReference>
<dbReference type="PANTHER" id="PTHR43135:SF3">
    <property type="entry name" value="ALPHA-D-RIBOSE 1-METHYLPHOSPHONATE 5-TRIPHOSPHATE DIPHOSPHATASE"/>
    <property type="match status" value="1"/>
</dbReference>
<dbReference type="InterPro" id="IPR032466">
    <property type="entry name" value="Metal_Hydrolase"/>
</dbReference>
<dbReference type="Gene3D" id="3.20.20.140">
    <property type="entry name" value="Metal-dependent hydrolases"/>
    <property type="match status" value="1"/>
</dbReference>
<dbReference type="InterPro" id="IPR051781">
    <property type="entry name" value="Metallo-dep_Hydrolase"/>
</dbReference>
<dbReference type="InterPro" id="IPR011059">
    <property type="entry name" value="Metal-dep_hydrolase_composite"/>
</dbReference>
<gene>
    <name evidence="2" type="ORF">QGN17_14780</name>
</gene>
<name>A0ABT6N3X1_9SPHN</name>
<organism evidence="2 3">
    <name type="scientific">Sphingomonas oryzagri</name>
    <dbReference type="NCBI Taxonomy" id="3042314"/>
    <lineage>
        <taxon>Bacteria</taxon>
        <taxon>Pseudomonadati</taxon>
        <taxon>Pseudomonadota</taxon>
        <taxon>Alphaproteobacteria</taxon>
        <taxon>Sphingomonadales</taxon>
        <taxon>Sphingomonadaceae</taxon>
        <taxon>Sphingomonas</taxon>
    </lineage>
</organism>
<dbReference type="SUPFAM" id="SSF51338">
    <property type="entry name" value="Composite domain of metallo-dependent hydrolases"/>
    <property type="match status" value="1"/>
</dbReference>
<dbReference type="RefSeq" id="WP_281045362.1">
    <property type="nucleotide sequence ID" value="NZ_JARYGZ010000002.1"/>
</dbReference>
<keyword evidence="3" id="KW-1185">Reference proteome</keyword>
<dbReference type="Gene3D" id="2.30.40.10">
    <property type="entry name" value="Urease, subunit C, domain 1"/>
    <property type="match status" value="1"/>
</dbReference>
<evidence type="ECO:0000313" key="3">
    <source>
        <dbReference type="Proteomes" id="UP001160625"/>
    </source>
</evidence>
<sequence>MTDSIQYIRARQIIDGTGAMPIADGAVIVRGKTIEAVGPAAALPCPDGAQVIDLGDDTLLPGLIDTHGHLVFRYGARGAGGVTGLFEQSAMPGGVQMLWLVRNARAALLCGVTTMRMVAEGTPDNPIDSYAKAGIAAGVVPGPRIIDGGTGVTPTGGHGGKAIWTDGVDALRARVRKDFNTGATWMKILLIDSGPETTIYSDEELGAIVDEAHRWGMKVTVHCTGRWGSSIIAAARAGVDNVEHARPLTPEVIAELKKHDVGVSLTPLVYVGFRPDASTWDYLDNGATGPADWIDYGRRQYFEFRAAHPEIETVDRPYLDGEPNRAGRDFFPSNATQQGQALAALRAGLKVSVGLDTVYYGAVGNAVEYLIEGGFTPMEGIMCATGMAAQVIGESHRIGSIEPGKLADFMSLGADPLTRRWAWDTVHFVMKEGVRYDQLSWK</sequence>
<dbReference type="EMBL" id="JARYGZ010000002">
    <property type="protein sequence ID" value="MDH7639999.1"/>
    <property type="molecule type" value="Genomic_DNA"/>
</dbReference>